<name>H0EF35_GLAL7</name>
<feature type="compositionally biased region" description="Polar residues" evidence="1">
    <location>
        <begin position="98"/>
        <end position="115"/>
    </location>
</feature>
<dbReference type="Proteomes" id="UP000005446">
    <property type="component" value="Unassembled WGS sequence"/>
</dbReference>
<feature type="compositionally biased region" description="Basic and acidic residues" evidence="1">
    <location>
        <begin position="116"/>
        <end position="134"/>
    </location>
</feature>
<evidence type="ECO:0000313" key="3">
    <source>
        <dbReference type="Proteomes" id="UP000005446"/>
    </source>
</evidence>
<reference evidence="2 3" key="1">
    <citation type="journal article" date="2012" name="Eukaryot. Cell">
        <title>Genome sequence of the fungus Glarea lozoyensis: the first genome sequence of a species from the Helotiaceae family.</title>
        <authorList>
            <person name="Youssar L."/>
            <person name="Gruening B.A."/>
            <person name="Erxleben A."/>
            <person name="Guenther S."/>
            <person name="Huettel W."/>
        </authorList>
    </citation>
    <scope>NUCLEOTIDE SEQUENCE [LARGE SCALE GENOMIC DNA]</scope>
    <source>
        <strain evidence="3">ATCC 74030 / MF5533</strain>
    </source>
</reference>
<protein>
    <submittedName>
        <fullName evidence="2">Uncharacterized protein</fullName>
    </submittedName>
</protein>
<sequence length="134" mass="14678">MKGSIWNTLDQTTLTAATDNTQAAGRVIPEKNLVLSLEYLPAYVPVPSSSTTSRPLDLPPPVRQPLPTITISNLDDTGFASIDAPYLGTARVCSGNYRQIGNRDPSSYSSVSRNTRLQEMRGADLITQDDRLRR</sequence>
<evidence type="ECO:0000256" key="1">
    <source>
        <dbReference type="SAM" id="MobiDB-lite"/>
    </source>
</evidence>
<evidence type="ECO:0000313" key="2">
    <source>
        <dbReference type="EMBL" id="EHL03098.1"/>
    </source>
</evidence>
<keyword evidence="3" id="KW-1185">Reference proteome</keyword>
<feature type="region of interest" description="Disordered" evidence="1">
    <location>
        <begin position="98"/>
        <end position="134"/>
    </location>
</feature>
<comment type="caution">
    <text evidence="2">The sequence shown here is derived from an EMBL/GenBank/DDBJ whole genome shotgun (WGS) entry which is preliminary data.</text>
</comment>
<dbReference type="AlphaFoldDB" id="H0EF35"/>
<dbReference type="EMBL" id="AGUE01000016">
    <property type="protein sequence ID" value="EHL03098.1"/>
    <property type="molecule type" value="Genomic_DNA"/>
</dbReference>
<gene>
    <name evidence="2" type="ORF">M7I_1073</name>
</gene>
<dbReference type="HOGENOM" id="CLU_1896438_0_0_1"/>
<organism evidence="2 3">
    <name type="scientific">Glarea lozoyensis (strain ATCC 74030 / MF5533)</name>
    <dbReference type="NCBI Taxonomy" id="1104152"/>
    <lineage>
        <taxon>Eukaryota</taxon>
        <taxon>Fungi</taxon>
        <taxon>Dikarya</taxon>
        <taxon>Ascomycota</taxon>
        <taxon>Pezizomycotina</taxon>
        <taxon>Leotiomycetes</taxon>
        <taxon>Helotiales</taxon>
        <taxon>Helotiaceae</taxon>
        <taxon>Glarea</taxon>
    </lineage>
</organism>
<proteinExistence type="predicted"/>
<dbReference type="InParanoid" id="H0EF35"/>
<accession>H0EF35</accession>